<dbReference type="AlphaFoldDB" id="A0A1C6Z4G1"/>
<reference evidence="1 2" key="1">
    <citation type="submission" date="2016-09" db="EMBL/GenBank/DDBJ databases">
        <authorList>
            <person name="Capua I."/>
            <person name="De Benedictis P."/>
            <person name="Joannis T."/>
            <person name="Lombin L.H."/>
            <person name="Cattoli G."/>
        </authorList>
    </citation>
    <scope>NUCLEOTIDE SEQUENCE [LARGE SCALE GENOMIC DNA]</scope>
    <source>
        <strain evidence="1 2">GB001</strain>
    </source>
</reference>
<accession>A0A1C6Z4G1</accession>
<protein>
    <submittedName>
        <fullName evidence="1">Uncharacterized protein</fullName>
    </submittedName>
</protein>
<proteinExistence type="predicted"/>
<dbReference type="EMBL" id="FMIQ01000063">
    <property type="protein sequence ID" value="SCM54006.1"/>
    <property type="molecule type" value="Genomic_DNA"/>
</dbReference>
<sequence>MLTDANLGHRGLLLHRNMKFFVDDSSDTHHISEYTGI</sequence>
<evidence type="ECO:0000313" key="1">
    <source>
        <dbReference type="EMBL" id="SCM54006.1"/>
    </source>
</evidence>
<gene>
    <name evidence="1" type="ORF">BN1044_03504</name>
</gene>
<evidence type="ECO:0000313" key="2">
    <source>
        <dbReference type="Proteomes" id="UP000094844"/>
    </source>
</evidence>
<dbReference type="Proteomes" id="UP000094844">
    <property type="component" value="Unassembled WGS sequence"/>
</dbReference>
<organism evidence="1 2">
    <name type="scientific">Hafnia alvei</name>
    <dbReference type="NCBI Taxonomy" id="569"/>
    <lineage>
        <taxon>Bacteria</taxon>
        <taxon>Pseudomonadati</taxon>
        <taxon>Pseudomonadota</taxon>
        <taxon>Gammaproteobacteria</taxon>
        <taxon>Enterobacterales</taxon>
        <taxon>Hafniaceae</taxon>
        <taxon>Hafnia</taxon>
    </lineage>
</organism>
<name>A0A1C6Z4G1_HAFAL</name>